<keyword evidence="1" id="KW-0472">Membrane</keyword>
<dbReference type="Proteomes" id="UP000076574">
    <property type="component" value="Unassembled WGS sequence"/>
</dbReference>
<dbReference type="RefSeq" id="WP_068735732.1">
    <property type="nucleotide sequence ID" value="NZ_LVYV01000034.1"/>
</dbReference>
<evidence type="ECO:0000313" key="2">
    <source>
        <dbReference type="EMBL" id="KZD21779.1"/>
    </source>
</evidence>
<reference evidence="2 3" key="1">
    <citation type="submission" date="2016-03" db="EMBL/GenBank/DDBJ databases">
        <title>Microsymbionts genomes from the relict species Vavilovia formosa (Stev.) Fed.</title>
        <authorList>
            <person name="Kopat V."/>
            <person name="Chirak E."/>
            <person name="Kimeklis A."/>
            <person name="Andronov E."/>
        </authorList>
    </citation>
    <scope>NUCLEOTIDE SEQUENCE [LARGE SCALE GENOMIC DNA]</scope>
    <source>
        <strain evidence="2 3">Vaf07</strain>
    </source>
</reference>
<gene>
    <name evidence="2" type="ORF">A4A58_11675</name>
</gene>
<dbReference type="EMBL" id="LVYV01000034">
    <property type="protein sequence ID" value="KZD21779.1"/>
    <property type="molecule type" value="Genomic_DNA"/>
</dbReference>
<comment type="caution">
    <text evidence="2">The sequence shown here is derived from an EMBL/GenBank/DDBJ whole genome shotgun (WGS) entry which is preliminary data.</text>
</comment>
<accession>A0A163Y4A8</accession>
<evidence type="ECO:0000313" key="3">
    <source>
        <dbReference type="Proteomes" id="UP000076574"/>
    </source>
</evidence>
<keyword evidence="1" id="KW-0812">Transmembrane</keyword>
<feature type="transmembrane region" description="Helical" evidence="1">
    <location>
        <begin position="7"/>
        <end position="29"/>
    </location>
</feature>
<dbReference type="OrthoDB" id="8400547at2"/>
<keyword evidence="3" id="KW-1185">Reference proteome</keyword>
<dbReference type="AlphaFoldDB" id="A0A163Y4A8"/>
<feature type="transmembrane region" description="Helical" evidence="1">
    <location>
        <begin position="35"/>
        <end position="53"/>
    </location>
</feature>
<name>A0A163Y4A8_9BRAD</name>
<evidence type="ECO:0000256" key="1">
    <source>
        <dbReference type="SAM" id="Phobius"/>
    </source>
</evidence>
<organism evidence="2 3">
    <name type="scientific">Tardiphaga robiniae</name>
    <dbReference type="NCBI Taxonomy" id="943830"/>
    <lineage>
        <taxon>Bacteria</taxon>
        <taxon>Pseudomonadati</taxon>
        <taxon>Pseudomonadota</taxon>
        <taxon>Alphaproteobacteria</taxon>
        <taxon>Hyphomicrobiales</taxon>
        <taxon>Nitrobacteraceae</taxon>
        <taxon>Tardiphaga</taxon>
    </lineage>
</organism>
<protein>
    <submittedName>
        <fullName evidence="2">Uncharacterized protein</fullName>
    </submittedName>
</protein>
<sequence>MKKFTTIIHFIWAISAVTLGTTIGALYGWEHHGGIGAIALGFVGFCFGALAAASPQMVMQLLR</sequence>
<proteinExistence type="predicted"/>
<keyword evidence="1" id="KW-1133">Transmembrane helix</keyword>